<evidence type="ECO:0000313" key="2">
    <source>
        <dbReference type="Proteomes" id="UP000564573"/>
    </source>
</evidence>
<protein>
    <submittedName>
        <fullName evidence="1">Uncharacterized protein</fullName>
    </submittedName>
</protein>
<gene>
    <name evidence="1" type="ORF">FB384_004026</name>
</gene>
<name>A0A839XZD2_9PSEU</name>
<proteinExistence type="predicted"/>
<reference evidence="1 2" key="1">
    <citation type="submission" date="2020-08" db="EMBL/GenBank/DDBJ databases">
        <title>Sequencing the genomes of 1000 actinobacteria strains.</title>
        <authorList>
            <person name="Klenk H.-P."/>
        </authorList>
    </citation>
    <scope>NUCLEOTIDE SEQUENCE [LARGE SCALE GENOMIC DNA]</scope>
    <source>
        <strain evidence="1 2">DSM 45267</strain>
    </source>
</reference>
<keyword evidence="2" id="KW-1185">Reference proteome</keyword>
<comment type="caution">
    <text evidence="1">The sequence shown here is derived from an EMBL/GenBank/DDBJ whole genome shotgun (WGS) entry which is preliminary data.</text>
</comment>
<dbReference type="EMBL" id="JACIBS010000002">
    <property type="protein sequence ID" value="MBB3665075.1"/>
    <property type="molecule type" value="Genomic_DNA"/>
</dbReference>
<dbReference type="Proteomes" id="UP000564573">
    <property type="component" value="Unassembled WGS sequence"/>
</dbReference>
<accession>A0A839XZD2</accession>
<organism evidence="1 2">
    <name type="scientific">Prauserella sediminis</name>
    <dbReference type="NCBI Taxonomy" id="577680"/>
    <lineage>
        <taxon>Bacteria</taxon>
        <taxon>Bacillati</taxon>
        <taxon>Actinomycetota</taxon>
        <taxon>Actinomycetes</taxon>
        <taxon>Pseudonocardiales</taxon>
        <taxon>Pseudonocardiaceae</taxon>
        <taxon>Prauserella</taxon>
        <taxon>Prauserella salsuginis group</taxon>
    </lineage>
</organism>
<dbReference type="AlphaFoldDB" id="A0A839XZD2"/>
<sequence length="40" mass="3855">MTSRNRIVVSDSGSGGVTGVVGDVVLRCGECCGAVSAAGQ</sequence>
<evidence type="ECO:0000313" key="1">
    <source>
        <dbReference type="EMBL" id="MBB3665075.1"/>
    </source>
</evidence>